<feature type="region of interest" description="Disordered" evidence="1">
    <location>
        <begin position="837"/>
        <end position="904"/>
    </location>
</feature>
<dbReference type="SUPFAM" id="SSF55729">
    <property type="entry name" value="Acyl-CoA N-acyltransferases (Nat)"/>
    <property type="match status" value="1"/>
</dbReference>
<name>A0A1W5D544_9LECA</name>
<feature type="region of interest" description="Disordered" evidence="1">
    <location>
        <begin position="971"/>
        <end position="1015"/>
    </location>
</feature>
<feature type="compositionally biased region" description="Polar residues" evidence="1">
    <location>
        <begin position="393"/>
        <end position="429"/>
    </location>
</feature>
<feature type="compositionally biased region" description="Polar residues" evidence="1">
    <location>
        <begin position="1"/>
        <end position="24"/>
    </location>
</feature>
<reference evidence="3" key="1">
    <citation type="submission" date="2017-03" db="EMBL/GenBank/DDBJ databases">
        <authorList>
            <person name="Sharma R."/>
            <person name="Thines M."/>
        </authorList>
    </citation>
    <scope>NUCLEOTIDE SEQUENCE [LARGE SCALE GENOMIC DNA]</scope>
</reference>
<feature type="compositionally biased region" description="Polar residues" evidence="1">
    <location>
        <begin position="545"/>
        <end position="557"/>
    </location>
</feature>
<evidence type="ECO:0000313" key="2">
    <source>
        <dbReference type="EMBL" id="SLM38244.1"/>
    </source>
</evidence>
<feature type="compositionally biased region" description="Low complexity" evidence="1">
    <location>
        <begin position="615"/>
        <end position="630"/>
    </location>
</feature>
<feature type="region of interest" description="Disordered" evidence="1">
    <location>
        <begin position="384"/>
        <end position="434"/>
    </location>
</feature>
<feature type="compositionally biased region" description="Polar residues" evidence="1">
    <location>
        <begin position="995"/>
        <end position="1005"/>
    </location>
</feature>
<organism evidence="2 3">
    <name type="scientific">Lasallia pustulata</name>
    <dbReference type="NCBI Taxonomy" id="136370"/>
    <lineage>
        <taxon>Eukaryota</taxon>
        <taxon>Fungi</taxon>
        <taxon>Dikarya</taxon>
        <taxon>Ascomycota</taxon>
        <taxon>Pezizomycotina</taxon>
        <taxon>Lecanoromycetes</taxon>
        <taxon>OSLEUM clade</taxon>
        <taxon>Umbilicariomycetidae</taxon>
        <taxon>Umbilicariales</taxon>
        <taxon>Umbilicariaceae</taxon>
        <taxon>Lasallia</taxon>
    </lineage>
</organism>
<feature type="region of interest" description="Disordered" evidence="1">
    <location>
        <begin position="607"/>
        <end position="636"/>
    </location>
</feature>
<feature type="compositionally biased region" description="Polar residues" evidence="1">
    <location>
        <begin position="108"/>
        <end position="125"/>
    </location>
</feature>
<accession>A0A1W5D544</accession>
<dbReference type="Gene3D" id="3.40.630.30">
    <property type="match status" value="1"/>
</dbReference>
<feature type="compositionally biased region" description="Basic residues" evidence="1">
    <location>
        <begin position="131"/>
        <end position="143"/>
    </location>
</feature>
<feature type="region of interest" description="Disordered" evidence="1">
    <location>
        <begin position="1036"/>
        <end position="1062"/>
    </location>
</feature>
<feature type="compositionally biased region" description="Polar residues" evidence="1">
    <location>
        <begin position="278"/>
        <end position="301"/>
    </location>
</feature>
<sequence>MAETRSPASTVSHDNMDDFQTPTAMTGAVLISASSTTQHASSKDTASSGSSHLHDPPGLVQPEIPLIGGMQQRQHSSSHTVSPTQSLALPEPSSIEMSASAVSIDQGTVSKVINPPSATKGSLDSVTPKERPKKKKKRNLRKAQRMLVPHSPMLIAVNFMTELTLTAADHHGADASASLRPGQINGEIESAAKQTVGGPSVDRASPEIHAELAQVDGIPFGNSQDAVALLQKPNVPLGELNSRTLASGEQAISAVAAHDSQGAARKKGHSWPKKRLPNKNSPKALSDQTTPPDAGNIDSSPPKNPVREPPSQRGESTLKEPQHLVPRSETGLSRSSNTEQSRASQLQLLKEKVGRSRGRRYAPRLSKIEETAIAQTLGTCHTFNTDQDAKSSGAVTQPQSKTTSSDNCINDGLKTTGNPLSSNTRQPTAPENGRRVFIPKSRYTVRRIPIHAKENLIQDEAQDAQKEPHSRDLANISVLPSHSNEDAVEVPIDTTSQKLLPKKEDHNNNVESSKGRLTPSQKNRLKMRQKKEQARVAADLDAGVSVQSGLAQAQPSYSHKPHTSEQPSQRITVPNTNLAMSQNPSSVMHQPISPLGQIQSLLRGMNADHRHRSRGSSIGRGSSMGRSRGSQPAQGRVIASADTTTTGPNQFPSFGHESVERRQRGFQPQLVPAATHHVTAGQPEPIPHQHQLVTSAGEDSSAAAVLTHAVRIVTMDASIPEADPVHIEQAPSAFTRQSPRGSRTMSAVNGTPRPRASVDRSSNSAIPVASPQAVTSGWDIPSTSSQNLDWSKSITPNNFSFNDLPTYNLQPRFLSRERKKSMVHPQPTLSRIMKDTVPVPTEDHSMKVRLVKNPTSKENENPSSRPKNAEPQNPQILQGRDDGNVTYLPPHLRPPSQPKQPVNVPDPVAALKLTAITDFEEEDAHLPPHLRRPARKDKPLKASPVSFVAAEMPQKVLPESIGHMANQTQHILSTESGKERVPTPPNLTQSREDPTSTQATATSPYGNPPNKSALPAIPERAAGQSKAFDNVRPTKPVWGQKSNAPGSASIDSNAAVNDGETRPKTTLQYEPQLHDWEGKWAPAPVEWDARPSFDNTDARHLRAIERWLDERAEAALNKPIQINIRDPDFLNGGKPAGGLQTLDSPVEDEVSETLLPNDPFTHARIHQTAEGSALAYHKKVYKEKKHSKEDRKALKVATRLHYESYVPPPNPHVPKANIYIRPAVASDMRQITQLYNHYVQNSVVASERVELTEAQWRVRWQDCTGEHHAFLVAVLKSGNRSGRFRRDNSETVVGFAYAEDFSESGNMFRFTCELQFWVHHQHLRLGIGKTLVDRMIPALDNGYCSRQGTDFVADNPLAYDGGGLRTITRILISIPYDANDAKDFIWQKKWLSQWGFEQVSNLPGIGRKLDKDINVAQLMKITSVLVPKAG</sequence>
<keyword evidence="2" id="KW-0012">Acyltransferase</keyword>
<feature type="compositionally biased region" description="Polar residues" evidence="1">
    <location>
        <begin position="732"/>
        <end position="749"/>
    </location>
</feature>
<feature type="region of interest" description="Disordered" evidence="1">
    <location>
        <begin position="732"/>
        <end position="770"/>
    </location>
</feature>
<keyword evidence="2" id="KW-0808">Transferase</keyword>
<feature type="region of interest" description="Disordered" evidence="1">
    <location>
        <begin position="920"/>
        <end position="939"/>
    </location>
</feature>
<keyword evidence="3" id="KW-1185">Reference proteome</keyword>
<feature type="compositionally biased region" description="Basic residues" evidence="1">
    <location>
        <begin position="264"/>
        <end position="277"/>
    </location>
</feature>
<dbReference type="EMBL" id="FWEW01002346">
    <property type="protein sequence ID" value="SLM38244.1"/>
    <property type="molecule type" value="Genomic_DNA"/>
</dbReference>
<feature type="region of interest" description="Disordered" evidence="1">
    <location>
        <begin position="494"/>
        <end position="569"/>
    </location>
</feature>
<feature type="region of interest" description="Disordered" evidence="1">
    <location>
        <begin position="108"/>
        <end position="143"/>
    </location>
</feature>
<proteinExistence type="predicted"/>
<feature type="region of interest" description="Disordered" evidence="1">
    <location>
        <begin position="256"/>
        <end position="364"/>
    </location>
</feature>
<feature type="compositionally biased region" description="Polar residues" evidence="1">
    <location>
        <begin position="330"/>
        <end position="347"/>
    </location>
</feature>
<feature type="compositionally biased region" description="Polar residues" evidence="1">
    <location>
        <begin position="861"/>
        <end position="876"/>
    </location>
</feature>
<dbReference type="InterPro" id="IPR016181">
    <property type="entry name" value="Acyl_CoA_acyltransferase"/>
</dbReference>
<protein>
    <submittedName>
        <fullName evidence="2">Acyl-CoA N-acyltransferase</fullName>
    </submittedName>
</protein>
<dbReference type="GO" id="GO:0016746">
    <property type="term" value="F:acyltransferase activity"/>
    <property type="evidence" value="ECO:0007669"/>
    <property type="project" value="UniProtKB-KW"/>
</dbReference>
<dbReference type="Proteomes" id="UP000192927">
    <property type="component" value="Unassembled WGS sequence"/>
</dbReference>
<evidence type="ECO:0000313" key="3">
    <source>
        <dbReference type="Proteomes" id="UP000192927"/>
    </source>
</evidence>
<evidence type="ECO:0000256" key="1">
    <source>
        <dbReference type="SAM" id="MobiDB-lite"/>
    </source>
</evidence>
<feature type="compositionally biased region" description="Polar residues" evidence="1">
    <location>
        <begin position="71"/>
        <end position="87"/>
    </location>
</feature>
<feature type="compositionally biased region" description="Polar residues" evidence="1">
    <location>
        <begin position="1040"/>
        <end position="1055"/>
    </location>
</feature>
<feature type="region of interest" description="Disordered" evidence="1">
    <location>
        <begin position="1"/>
        <end position="92"/>
    </location>
</feature>